<evidence type="ECO:0000313" key="2">
    <source>
        <dbReference type="EMBL" id="KAK2021483.1"/>
    </source>
</evidence>
<reference evidence="2" key="1">
    <citation type="submission" date="2021-06" db="EMBL/GenBank/DDBJ databases">
        <title>Comparative genomics, transcriptomics and evolutionary studies reveal genomic signatures of adaptation to plant cell wall in hemibiotrophic fungi.</title>
        <authorList>
            <consortium name="DOE Joint Genome Institute"/>
            <person name="Baroncelli R."/>
            <person name="Diaz J.F."/>
            <person name="Benocci T."/>
            <person name="Peng M."/>
            <person name="Battaglia E."/>
            <person name="Haridas S."/>
            <person name="Andreopoulos W."/>
            <person name="Labutti K."/>
            <person name="Pangilinan J."/>
            <person name="Floch G.L."/>
            <person name="Makela M.R."/>
            <person name="Henrissat B."/>
            <person name="Grigoriev I.V."/>
            <person name="Crouch J.A."/>
            <person name="De Vries R.P."/>
            <person name="Sukno S.A."/>
            <person name="Thon M.R."/>
        </authorList>
    </citation>
    <scope>NUCLEOTIDE SEQUENCE</scope>
    <source>
        <strain evidence="2">MAFF235873</strain>
    </source>
</reference>
<evidence type="ECO:0008006" key="4">
    <source>
        <dbReference type="Google" id="ProtNLM"/>
    </source>
</evidence>
<feature type="chain" id="PRO_5041929254" description="Secreted protein" evidence="1">
    <location>
        <begin position="23"/>
        <end position="75"/>
    </location>
</feature>
<accession>A0AAD9H319</accession>
<dbReference type="AlphaFoldDB" id="A0AAD9H319"/>
<comment type="caution">
    <text evidence="2">The sequence shown here is derived from an EMBL/GenBank/DDBJ whole genome shotgun (WGS) entry which is preliminary data.</text>
</comment>
<dbReference type="EMBL" id="MU843102">
    <property type="protein sequence ID" value="KAK2021483.1"/>
    <property type="molecule type" value="Genomic_DNA"/>
</dbReference>
<evidence type="ECO:0000256" key="1">
    <source>
        <dbReference type="SAM" id="SignalP"/>
    </source>
</evidence>
<evidence type="ECO:0000313" key="3">
    <source>
        <dbReference type="Proteomes" id="UP001232148"/>
    </source>
</evidence>
<dbReference type="Proteomes" id="UP001232148">
    <property type="component" value="Unassembled WGS sequence"/>
</dbReference>
<protein>
    <recommendedName>
        <fullName evidence="4">Secreted protein</fullName>
    </recommendedName>
</protein>
<name>A0AAD9H319_9PEZI</name>
<keyword evidence="1" id="KW-0732">Signal</keyword>
<feature type="signal peptide" evidence="1">
    <location>
        <begin position="1"/>
        <end position="22"/>
    </location>
</feature>
<proteinExistence type="predicted"/>
<organism evidence="2 3">
    <name type="scientific">Colletotrichum zoysiae</name>
    <dbReference type="NCBI Taxonomy" id="1216348"/>
    <lineage>
        <taxon>Eukaryota</taxon>
        <taxon>Fungi</taxon>
        <taxon>Dikarya</taxon>
        <taxon>Ascomycota</taxon>
        <taxon>Pezizomycotina</taxon>
        <taxon>Sordariomycetes</taxon>
        <taxon>Hypocreomycetidae</taxon>
        <taxon>Glomerellales</taxon>
        <taxon>Glomerellaceae</taxon>
        <taxon>Colletotrichum</taxon>
        <taxon>Colletotrichum graminicola species complex</taxon>
    </lineage>
</organism>
<sequence length="75" mass="8185">MLSHNSLFFASSFLSLLPTCSARFAFACCQYMSMSVRTCKHKLAVFASTTHGACHVSSLWLGWVGGCPRAPPLQE</sequence>
<keyword evidence="3" id="KW-1185">Reference proteome</keyword>
<gene>
    <name evidence="2" type="ORF">LX32DRAFT_250701</name>
</gene>